<feature type="transmembrane region" description="Helical" evidence="1">
    <location>
        <begin position="324"/>
        <end position="350"/>
    </location>
</feature>
<feature type="transmembrane region" description="Helical" evidence="1">
    <location>
        <begin position="112"/>
        <end position="132"/>
    </location>
</feature>
<evidence type="ECO:0000256" key="1">
    <source>
        <dbReference type="SAM" id="Phobius"/>
    </source>
</evidence>
<sequence length="387" mass="43192">MKQINNWSALHFLASLGAGGMVVTFFMYFLFWVPHPGRPIPVYADWFSHIQTASTGKQAMMLLGLAGILFFAWLHFKWLFLNFTQYRIFKANGGVKKIIGTNAHTQLMAMPLTYAMSLNICFILSAIFIPGLWNVVEWLFPISIFVFTIIGVWASRIYLDFFSLVLQSGSFDHTANNSLSQMLPSFAFSMVGVGLAAPAAMSQNTVVIGISYLLSIFFTTGALFIGLIKLIIGMNDMIKQGVSRSSLPTLWVVIPILTTAGIAAMRLSHGLHSLELGHGAPDYILLAIIFSIQIVFFLLGWSVMKRMKYFKALLNHEEDTPVTLALICPGVAFVVMGHFVLNKVIAAVGILTKFDYTYMAISFVLIVLQFITGWLLIRLARKQLRYT</sequence>
<evidence type="ECO:0000313" key="3">
    <source>
        <dbReference type="Proteomes" id="UP000005778"/>
    </source>
</evidence>
<feature type="transmembrane region" description="Helical" evidence="1">
    <location>
        <begin position="59"/>
        <end position="80"/>
    </location>
</feature>
<evidence type="ECO:0008006" key="4">
    <source>
        <dbReference type="Google" id="ProtNLM"/>
    </source>
</evidence>
<organism evidence="2 3">
    <name type="scientific">Desulfobacter postgatei 2ac9</name>
    <dbReference type="NCBI Taxonomy" id="879212"/>
    <lineage>
        <taxon>Bacteria</taxon>
        <taxon>Pseudomonadati</taxon>
        <taxon>Thermodesulfobacteriota</taxon>
        <taxon>Desulfobacteria</taxon>
        <taxon>Desulfobacterales</taxon>
        <taxon>Desulfobacteraceae</taxon>
        <taxon>Desulfobacter</taxon>
    </lineage>
</organism>
<reference evidence="2 3" key="2">
    <citation type="submission" date="2012-02" db="EMBL/GenBank/DDBJ databases">
        <title>Improved High-Quality Draft sequence of Desulfobacter postgatei 2ac9.</title>
        <authorList>
            <consortium name="US DOE Joint Genome Institute"/>
            <person name="Lucas S."/>
            <person name="Han J."/>
            <person name="Lapidus A."/>
            <person name="Cheng J.-F."/>
            <person name="Goodwin L."/>
            <person name="Pitluck S."/>
            <person name="Peters L."/>
            <person name="Ovchinnikova G."/>
            <person name="Held B."/>
            <person name="Detter J.C."/>
            <person name="Han C."/>
            <person name="Tapia R."/>
            <person name="Land M."/>
            <person name="Hauser L."/>
            <person name="Kyrpides N."/>
            <person name="Ivanova N."/>
            <person name="Pagani I."/>
            <person name="Orellana R."/>
            <person name="Lovley D."/>
            <person name="Woyke T."/>
        </authorList>
    </citation>
    <scope>NUCLEOTIDE SEQUENCE [LARGE SCALE GENOMIC DNA]</scope>
    <source>
        <strain evidence="2 3">2ac9</strain>
    </source>
</reference>
<accession>I5B7J6</accession>
<feature type="transmembrane region" description="Helical" evidence="1">
    <location>
        <begin position="138"/>
        <end position="159"/>
    </location>
</feature>
<reference evidence="2 3" key="1">
    <citation type="submission" date="2011-09" db="EMBL/GenBank/DDBJ databases">
        <authorList>
            <consortium name="US DOE Joint Genome Institute (JGI-PGF)"/>
            <person name="Lucas S."/>
            <person name="Han J."/>
            <person name="Lapidus A."/>
            <person name="Cheng J.-F."/>
            <person name="Goodwin L."/>
            <person name="Pitluck S."/>
            <person name="Peters L."/>
            <person name="Land M.L."/>
            <person name="Hauser L."/>
            <person name="Orellana R."/>
            <person name="Lovley D."/>
            <person name="Woyke T.J."/>
        </authorList>
    </citation>
    <scope>NUCLEOTIDE SEQUENCE [LARGE SCALE GENOMIC DNA]</scope>
    <source>
        <strain evidence="2 3">2ac9</strain>
    </source>
</reference>
<dbReference type="EMBL" id="CM001488">
    <property type="protein sequence ID" value="EIM65459.1"/>
    <property type="molecule type" value="Genomic_DNA"/>
</dbReference>
<keyword evidence="3" id="KW-1185">Reference proteome</keyword>
<feature type="transmembrane region" description="Helical" evidence="1">
    <location>
        <begin position="249"/>
        <end position="271"/>
    </location>
</feature>
<proteinExistence type="predicted"/>
<feature type="transmembrane region" description="Helical" evidence="1">
    <location>
        <begin position="179"/>
        <end position="200"/>
    </location>
</feature>
<keyword evidence="1" id="KW-1133">Transmembrane helix</keyword>
<feature type="transmembrane region" description="Helical" evidence="1">
    <location>
        <begin position="206"/>
        <end position="228"/>
    </location>
</feature>
<keyword evidence="1" id="KW-0472">Membrane</keyword>
<name>I5B7J6_9BACT</name>
<dbReference type="HOGENOM" id="CLU_056685_0_0_7"/>
<dbReference type="Proteomes" id="UP000005778">
    <property type="component" value="Chromosome"/>
</dbReference>
<dbReference type="AlphaFoldDB" id="I5B7J6"/>
<feature type="transmembrane region" description="Helical" evidence="1">
    <location>
        <begin position="12"/>
        <end position="33"/>
    </location>
</feature>
<feature type="transmembrane region" description="Helical" evidence="1">
    <location>
        <begin position="283"/>
        <end position="303"/>
    </location>
</feature>
<dbReference type="NCBIfam" id="NF047644">
    <property type="entry name" value="TsoY_fam"/>
    <property type="match status" value="1"/>
</dbReference>
<gene>
    <name evidence="2" type="ORF">DespoDRAFT_03720</name>
</gene>
<dbReference type="eggNOG" id="ENOG502Z87Y">
    <property type="taxonomic scope" value="Bacteria"/>
</dbReference>
<protein>
    <recommendedName>
        <fullName evidence="4">Tellurite resistance protein-like permease</fullName>
    </recommendedName>
</protein>
<keyword evidence="1" id="KW-0812">Transmembrane</keyword>
<feature type="transmembrane region" description="Helical" evidence="1">
    <location>
        <begin position="356"/>
        <end position="377"/>
    </location>
</feature>
<evidence type="ECO:0000313" key="2">
    <source>
        <dbReference type="EMBL" id="EIM65459.1"/>
    </source>
</evidence>
<dbReference type="InterPro" id="IPR059133">
    <property type="entry name" value="TsoY-like"/>
</dbReference>